<sequence length="251" mass="27207">MKKNHVFLVTLLISVLSFGQEFLVENFDYGTTPNDLHSVGSDWINITGGDFAPFVGYLATSLTMPDYESIAKGGSANLNIASQPGQFGQDLHRQLDPLFETIYLSALVNVAFVRTGGSDYFMHFNSGEYLGTDENFDPVFNNVNDRARVFVRDNGSGGINFGILSSGETADVSWDPNVYDKATTYLIVASYDTASGTSKLYVLTAPIVNEPAQANASHQFPGVVEINAFSLRQKAYGPSATVDGIKVVGSW</sequence>
<name>A0ABY9XQD2_9FLAO</name>
<dbReference type="EMBL" id="CP134537">
    <property type="protein sequence ID" value="WNH08136.1"/>
    <property type="molecule type" value="Genomic_DNA"/>
</dbReference>
<dbReference type="Proteomes" id="UP001302806">
    <property type="component" value="Chromosome"/>
</dbReference>
<reference evidence="1 2" key="1">
    <citation type="submission" date="2023-09" db="EMBL/GenBank/DDBJ databases">
        <title>Thalassobella suaedae gen. nov., sp. nov., a marine bacterium of the family Flavobacteriaceae isolated from a halophyte Suaeda japonica.</title>
        <authorList>
            <person name="Lee S.Y."/>
            <person name="Hwang C.Y."/>
        </authorList>
    </citation>
    <scope>NUCLEOTIDE SEQUENCE [LARGE SCALE GENOMIC DNA]</scope>
    <source>
        <strain evidence="1 2">HL-DH14</strain>
    </source>
</reference>
<dbReference type="RefSeq" id="WP_415864884.1">
    <property type="nucleotide sequence ID" value="NZ_CP134537.1"/>
</dbReference>
<protein>
    <submittedName>
        <fullName evidence="1">Uncharacterized protein</fullName>
    </submittedName>
</protein>
<evidence type="ECO:0000313" key="2">
    <source>
        <dbReference type="Proteomes" id="UP001302806"/>
    </source>
</evidence>
<gene>
    <name evidence="1" type="ORF">RHP51_13290</name>
</gene>
<proteinExistence type="predicted"/>
<organism evidence="1 2">
    <name type="scientific">Thalassobellus suaedae</name>
    <dbReference type="NCBI Taxonomy" id="3074124"/>
    <lineage>
        <taxon>Bacteria</taxon>
        <taxon>Pseudomonadati</taxon>
        <taxon>Bacteroidota</taxon>
        <taxon>Flavobacteriia</taxon>
        <taxon>Flavobacteriales</taxon>
        <taxon>Flavobacteriaceae</taxon>
        <taxon>Thalassobellus</taxon>
    </lineage>
</organism>
<accession>A0ABY9XQD2</accession>
<evidence type="ECO:0000313" key="1">
    <source>
        <dbReference type="EMBL" id="WNH08136.1"/>
    </source>
</evidence>